<comment type="similarity">
    <text evidence="1">Belongs to the phycobiliprotein family.</text>
</comment>
<reference evidence="4" key="1">
    <citation type="submission" date="2014-11" db="EMBL/GenBank/DDBJ databases">
        <authorList>
            <person name="Malar M.C."/>
            <person name="Sen D."/>
            <person name="Tripathy S."/>
        </authorList>
    </citation>
    <scope>NUCLEOTIDE SEQUENCE</scope>
    <source>
        <strain evidence="4">BDU141951</strain>
    </source>
</reference>
<proteinExistence type="inferred from homology"/>
<comment type="caution">
    <text evidence="4">The sequence shown here is derived from an EMBL/GenBank/DDBJ whole genome shotgun (WGS) entry which is preliminary data.</text>
</comment>
<dbReference type="EMBL" id="JTHE02000003">
    <property type="protein sequence ID" value="NEV67350.1"/>
    <property type="molecule type" value="Genomic_DNA"/>
</dbReference>
<dbReference type="GO" id="GO:0015979">
    <property type="term" value="P:photosynthesis"/>
    <property type="evidence" value="ECO:0007669"/>
    <property type="project" value="InterPro"/>
</dbReference>
<gene>
    <name evidence="4" type="ORF">QQ91_009510</name>
</gene>
<evidence type="ECO:0000256" key="2">
    <source>
        <dbReference type="ARBA" id="ARBA00022991"/>
    </source>
</evidence>
<name>A0A0C1Y2L2_9CYAN</name>
<organism evidence="4">
    <name type="scientific">Lyngbya confervoides BDU141951</name>
    <dbReference type="NCBI Taxonomy" id="1574623"/>
    <lineage>
        <taxon>Bacteria</taxon>
        <taxon>Bacillati</taxon>
        <taxon>Cyanobacteriota</taxon>
        <taxon>Cyanophyceae</taxon>
        <taxon>Oscillatoriophycideae</taxon>
        <taxon>Oscillatoriales</taxon>
        <taxon>Microcoleaceae</taxon>
        <taxon>Lyngbya</taxon>
    </lineage>
</organism>
<sequence length="152" mass="17032">MLATLHNAAVQADGRFLNDEELRNLQTYVQSYKARLATYQLLSQRGEALVMASLRQLALTHRQEVQTHSAKCKRDMSYALQEIAKAVLTGDPEVFRQSFSLWMENITRAVHKGNSAARAYTCLKAEIQKELPAECAALIVPFIDDLITSFSG</sequence>
<dbReference type="Pfam" id="PF00502">
    <property type="entry name" value="Phycobilisome"/>
    <property type="match status" value="1"/>
</dbReference>
<evidence type="ECO:0000256" key="3">
    <source>
        <dbReference type="ARBA" id="ARBA00023307"/>
    </source>
</evidence>
<evidence type="ECO:0000313" key="4">
    <source>
        <dbReference type="EMBL" id="NEV67350.1"/>
    </source>
</evidence>
<evidence type="ECO:0000256" key="1">
    <source>
        <dbReference type="ARBA" id="ARBA00008182"/>
    </source>
</evidence>
<dbReference type="GO" id="GO:0030089">
    <property type="term" value="C:phycobilisome"/>
    <property type="evidence" value="ECO:0007669"/>
    <property type="project" value="InterPro"/>
</dbReference>
<keyword evidence="3" id="KW-0089">Bile pigment</keyword>
<dbReference type="SUPFAM" id="SSF46458">
    <property type="entry name" value="Globin-like"/>
    <property type="match status" value="1"/>
</dbReference>
<reference evidence="4" key="3">
    <citation type="submission" date="2020-02" db="EMBL/GenBank/DDBJ databases">
        <authorList>
            <person name="Sarangi A.N."/>
            <person name="Ghosh S."/>
            <person name="Mukherjee M."/>
            <person name="Tripathy S."/>
        </authorList>
    </citation>
    <scope>NUCLEOTIDE SEQUENCE</scope>
    <source>
        <strain evidence="4">BDU141951</strain>
    </source>
</reference>
<dbReference type="AlphaFoldDB" id="A0A0C1Y2L2"/>
<dbReference type="Gene3D" id="1.10.490.20">
    <property type="entry name" value="Phycocyanins"/>
    <property type="match status" value="1"/>
</dbReference>
<reference evidence="4" key="2">
    <citation type="journal article" date="2015" name="Genome Announc.">
        <title>Draft Genome Sequence of Filamentous Marine Cyanobacterium Lyngbya confervoides Strain BDU141951.</title>
        <authorList>
            <person name="Chandrababunaidu M.M."/>
            <person name="Sen D."/>
            <person name="Tripathy S."/>
        </authorList>
    </citation>
    <scope>NUCLEOTIDE SEQUENCE</scope>
    <source>
        <strain evidence="4">BDU141951</strain>
    </source>
</reference>
<keyword evidence="2" id="KW-0157">Chromophore</keyword>
<protein>
    <recommendedName>
        <fullName evidence="5">Phycobilisome protein</fullName>
    </recommendedName>
</protein>
<dbReference type="InterPro" id="IPR009050">
    <property type="entry name" value="Globin-like_sf"/>
</dbReference>
<evidence type="ECO:0008006" key="5">
    <source>
        <dbReference type="Google" id="ProtNLM"/>
    </source>
</evidence>
<dbReference type="InterPro" id="IPR012128">
    <property type="entry name" value="Phycobilisome_asu/bsu"/>
</dbReference>
<dbReference type="InterPro" id="IPR038719">
    <property type="entry name" value="Phycobilisome_asu/bsu_sf"/>
</dbReference>
<accession>A0A0C1Y2L2</accession>